<keyword evidence="6 9" id="KW-0482">Metalloprotease</keyword>
<feature type="chain" id="PRO_5045000709" description="Metalloendopeptidase" evidence="10">
    <location>
        <begin position="25"/>
        <end position="441"/>
    </location>
</feature>
<dbReference type="SUPFAM" id="SSF55486">
    <property type="entry name" value="Metalloproteases ('zincins'), catalytic domain"/>
    <property type="match status" value="1"/>
</dbReference>
<evidence type="ECO:0000256" key="4">
    <source>
        <dbReference type="ARBA" id="ARBA00022801"/>
    </source>
</evidence>
<dbReference type="PANTHER" id="PTHR10127:SF780">
    <property type="entry name" value="METALLOENDOPEPTIDASE"/>
    <property type="match status" value="1"/>
</dbReference>
<feature type="domain" description="ShKT" evidence="11">
    <location>
        <begin position="407"/>
        <end position="441"/>
    </location>
</feature>
<evidence type="ECO:0000256" key="2">
    <source>
        <dbReference type="ARBA" id="ARBA00022670"/>
    </source>
</evidence>
<feature type="binding site" evidence="9">
    <location>
        <position position="201"/>
    </location>
    <ligand>
        <name>Zn(2+)</name>
        <dbReference type="ChEBI" id="CHEBI:29105"/>
        <note>catalytic</note>
    </ligand>
</feature>
<feature type="disulfide bond" evidence="8">
    <location>
        <begin position="359"/>
        <end position="393"/>
    </location>
</feature>
<proteinExistence type="predicted"/>
<evidence type="ECO:0000313" key="13">
    <source>
        <dbReference type="EMBL" id="CAL8073466.1"/>
    </source>
</evidence>
<evidence type="ECO:0000256" key="9">
    <source>
        <dbReference type="PROSITE-ProRule" id="PRU01211"/>
    </source>
</evidence>
<evidence type="ECO:0000256" key="5">
    <source>
        <dbReference type="ARBA" id="ARBA00022833"/>
    </source>
</evidence>
<keyword evidence="14" id="KW-1185">Reference proteome</keyword>
<evidence type="ECO:0000256" key="10">
    <source>
        <dbReference type="RuleBase" id="RU361183"/>
    </source>
</evidence>
<evidence type="ECO:0000259" key="12">
    <source>
        <dbReference type="PROSITE" id="PS51864"/>
    </source>
</evidence>
<dbReference type="PANTHER" id="PTHR10127">
    <property type="entry name" value="DISCOIDIN, CUB, EGF, LAMININ , AND ZINC METALLOPROTEASE DOMAIN CONTAINING"/>
    <property type="match status" value="1"/>
</dbReference>
<dbReference type="EMBL" id="CAXLJM020000007">
    <property type="protein sequence ID" value="CAL8073466.1"/>
    <property type="molecule type" value="Genomic_DNA"/>
</dbReference>
<dbReference type="SMART" id="SM00235">
    <property type="entry name" value="ZnMc"/>
    <property type="match status" value="1"/>
</dbReference>
<gene>
    <name evidence="13" type="ORF">ODALV1_LOCUS2623</name>
</gene>
<keyword evidence="8" id="KW-1015">Disulfide bond</keyword>
<evidence type="ECO:0000256" key="6">
    <source>
        <dbReference type="ARBA" id="ARBA00023049"/>
    </source>
</evidence>
<accession>A0ABP1PQI8</accession>
<dbReference type="CDD" id="cd04280">
    <property type="entry name" value="ZnMc_astacin_like"/>
    <property type="match status" value="1"/>
</dbReference>
<dbReference type="InterPro" id="IPR001506">
    <property type="entry name" value="Peptidase_M12A"/>
</dbReference>
<dbReference type="Gene3D" id="1.10.10.1940">
    <property type="match status" value="2"/>
</dbReference>
<keyword evidence="2 9" id="KW-0645">Protease</keyword>
<comment type="caution">
    <text evidence="8">Lacks conserved residue(s) required for the propagation of feature annotation.</text>
</comment>
<dbReference type="PRINTS" id="PR00480">
    <property type="entry name" value="ASTACIN"/>
</dbReference>
<evidence type="ECO:0000256" key="8">
    <source>
        <dbReference type="PROSITE-ProRule" id="PRU01005"/>
    </source>
</evidence>
<feature type="disulfide bond" evidence="8">
    <location>
        <begin position="321"/>
        <end position="355"/>
    </location>
</feature>
<evidence type="ECO:0000259" key="11">
    <source>
        <dbReference type="PROSITE" id="PS51670"/>
    </source>
</evidence>
<feature type="domain" description="ShKT" evidence="11">
    <location>
        <begin position="321"/>
        <end position="355"/>
    </location>
</feature>
<feature type="disulfide bond" evidence="8">
    <location>
        <begin position="407"/>
        <end position="441"/>
    </location>
</feature>
<reference evidence="13 14" key="1">
    <citation type="submission" date="2024-08" db="EMBL/GenBank/DDBJ databases">
        <authorList>
            <person name="Cucini C."/>
            <person name="Frati F."/>
        </authorList>
    </citation>
    <scope>NUCLEOTIDE SEQUENCE [LARGE SCALE GENOMIC DNA]</scope>
</reference>
<organism evidence="13 14">
    <name type="scientific">Orchesella dallaii</name>
    <dbReference type="NCBI Taxonomy" id="48710"/>
    <lineage>
        <taxon>Eukaryota</taxon>
        <taxon>Metazoa</taxon>
        <taxon>Ecdysozoa</taxon>
        <taxon>Arthropoda</taxon>
        <taxon>Hexapoda</taxon>
        <taxon>Collembola</taxon>
        <taxon>Entomobryomorpha</taxon>
        <taxon>Entomobryoidea</taxon>
        <taxon>Orchesellidae</taxon>
        <taxon>Orchesellinae</taxon>
        <taxon>Orchesella</taxon>
    </lineage>
</organism>
<dbReference type="PROSITE" id="PS51670">
    <property type="entry name" value="SHKT"/>
    <property type="match status" value="3"/>
</dbReference>
<comment type="caution">
    <text evidence="13">The sequence shown here is derived from an EMBL/GenBank/DDBJ whole genome shotgun (WGS) entry which is preliminary data.</text>
</comment>
<dbReference type="Pfam" id="PF01400">
    <property type="entry name" value="Astacin"/>
    <property type="match status" value="1"/>
</dbReference>
<comment type="cofactor">
    <cofactor evidence="9 10">
        <name>Zn(2+)</name>
        <dbReference type="ChEBI" id="CHEBI:29105"/>
    </cofactor>
    <text evidence="9 10">Binds 1 zinc ion per subunit.</text>
</comment>
<sequence>MDGELWRIWQILLVVSLINTFTQSIPQVEAASDPLEHLHSAVFDDSQDVPGEPMTPIDFQNAQGIVANSPPQFDENGRFMDPIELAGLFEGDIILQQRKNDSDDSRNGIIYEKQKWPAGQVPYVVSSEFTSKQRGIIAKAMMEYQRRTCITFKPRTTENDYIHIHRGSGCSSLVGRAGGAQPVSIGRGCEYTGIVVHELMHAVGFWHEQSRWDRDEFVTVYFNNIQSGMDYNFRKYSWKEIQNLSVPYDLTSVMHYGSYAFSKGQGKPTILPKDPNKTIGQRSGFSTVDVEKVNRLYKCGSPGARPTTTTPSPTTESSTKCQDNHRHCAYWSKRGECTRNPAWMKANCRSSCGQCNKPCENLNKYCGSWAKRGECSKNSEYMTVYCQKSCSTCPVSTNNPDSGSSTCQDKERHCDYWAKNGECTNNPQYMHKNCPKACRIC</sequence>
<keyword evidence="3 9" id="KW-0479">Metal-binding</keyword>
<evidence type="ECO:0000256" key="3">
    <source>
        <dbReference type="ARBA" id="ARBA00022723"/>
    </source>
</evidence>
<dbReference type="InterPro" id="IPR003582">
    <property type="entry name" value="ShKT_dom"/>
</dbReference>
<dbReference type="Gene3D" id="3.40.390.10">
    <property type="entry name" value="Collagenase (Catalytic Domain)"/>
    <property type="match status" value="1"/>
</dbReference>
<keyword evidence="10" id="KW-0732">Signal</keyword>
<feature type="active site" evidence="9">
    <location>
        <position position="198"/>
    </location>
</feature>
<evidence type="ECO:0000256" key="7">
    <source>
        <dbReference type="ARBA" id="ARBA00023145"/>
    </source>
</evidence>
<comment type="function">
    <text evidence="1">Metalloprotease.</text>
</comment>
<dbReference type="PROSITE" id="PS51864">
    <property type="entry name" value="ASTACIN"/>
    <property type="match status" value="1"/>
</dbReference>
<name>A0ABP1PQI8_9HEXA</name>
<dbReference type="SMART" id="SM00254">
    <property type="entry name" value="ShKT"/>
    <property type="match status" value="3"/>
</dbReference>
<evidence type="ECO:0000313" key="14">
    <source>
        <dbReference type="Proteomes" id="UP001642540"/>
    </source>
</evidence>
<keyword evidence="7" id="KW-0865">Zymogen</keyword>
<feature type="binding site" evidence="9">
    <location>
        <position position="197"/>
    </location>
    <ligand>
        <name>Zn(2+)</name>
        <dbReference type="ChEBI" id="CHEBI:29105"/>
        <note>catalytic</note>
    </ligand>
</feature>
<protein>
    <recommendedName>
        <fullName evidence="10">Metalloendopeptidase</fullName>
        <ecNumber evidence="10">3.4.24.-</ecNumber>
    </recommendedName>
</protein>
<feature type="domain" description="Peptidase M12A" evidence="12">
    <location>
        <begin position="107"/>
        <end position="300"/>
    </location>
</feature>
<feature type="signal peptide" evidence="10">
    <location>
        <begin position="1"/>
        <end position="24"/>
    </location>
</feature>
<dbReference type="InterPro" id="IPR024079">
    <property type="entry name" value="MetalloPept_cat_dom_sf"/>
</dbReference>
<feature type="binding site" evidence="9">
    <location>
        <position position="207"/>
    </location>
    <ligand>
        <name>Zn(2+)</name>
        <dbReference type="ChEBI" id="CHEBI:29105"/>
        <note>catalytic</note>
    </ligand>
</feature>
<feature type="domain" description="ShKT" evidence="11">
    <location>
        <begin position="359"/>
        <end position="393"/>
    </location>
</feature>
<dbReference type="Pfam" id="PF01549">
    <property type="entry name" value="ShK"/>
    <property type="match status" value="3"/>
</dbReference>
<dbReference type="EC" id="3.4.24.-" evidence="10"/>
<evidence type="ECO:0000256" key="1">
    <source>
        <dbReference type="ARBA" id="ARBA00002657"/>
    </source>
</evidence>
<keyword evidence="5 9" id="KW-0862">Zinc</keyword>
<dbReference type="InterPro" id="IPR006026">
    <property type="entry name" value="Peptidase_Metallo"/>
</dbReference>
<keyword evidence="4 9" id="KW-0378">Hydrolase</keyword>
<dbReference type="InterPro" id="IPR034035">
    <property type="entry name" value="Astacin-like_dom"/>
</dbReference>
<dbReference type="Proteomes" id="UP001642540">
    <property type="component" value="Unassembled WGS sequence"/>
</dbReference>